<protein>
    <submittedName>
        <fullName evidence="1">Uncharacterized protein</fullName>
    </submittedName>
</protein>
<accession>E6K9R9</accession>
<evidence type="ECO:0000313" key="2">
    <source>
        <dbReference type="Proteomes" id="UP000003112"/>
    </source>
</evidence>
<name>E6K9R9_9BACT</name>
<comment type="caution">
    <text evidence="1">The sequence shown here is derived from an EMBL/GenBank/DDBJ whole genome shotgun (WGS) entry which is preliminary data.</text>
</comment>
<organism evidence="1 2">
    <name type="scientific">Segatella buccae ATCC 33574</name>
    <dbReference type="NCBI Taxonomy" id="873513"/>
    <lineage>
        <taxon>Bacteria</taxon>
        <taxon>Pseudomonadati</taxon>
        <taxon>Bacteroidota</taxon>
        <taxon>Bacteroidia</taxon>
        <taxon>Bacteroidales</taxon>
        <taxon>Prevotellaceae</taxon>
        <taxon>Segatella</taxon>
    </lineage>
</organism>
<reference evidence="1 2" key="1">
    <citation type="submission" date="2010-10" db="EMBL/GenBank/DDBJ databases">
        <authorList>
            <person name="Muzny D."/>
            <person name="Qin X."/>
            <person name="Deng J."/>
            <person name="Jiang H."/>
            <person name="Liu Y."/>
            <person name="Qu J."/>
            <person name="Song X.-Z."/>
            <person name="Zhang L."/>
            <person name="Thornton R."/>
            <person name="Coyle M."/>
            <person name="Francisco L."/>
            <person name="Jackson L."/>
            <person name="Javaid M."/>
            <person name="Korchina V."/>
            <person name="Kovar C."/>
            <person name="Mata R."/>
            <person name="Mathew T."/>
            <person name="Ngo R."/>
            <person name="Nguyen L."/>
            <person name="Nguyen N."/>
            <person name="Okwuonu G."/>
            <person name="Ongeri F."/>
            <person name="Pham C."/>
            <person name="Simmons D."/>
            <person name="Wilczek-Boney K."/>
            <person name="Hale W."/>
            <person name="Jakkamsetti A."/>
            <person name="Pham P."/>
            <person name="Ruth R."/>
            <person name="San Lucas F."/>
            <person name="Warren J."/>
            <person name="Zhang J."/>
            <person name="Zhao Z."/>
            <person name="Zhou C."/>
            <person name="Zhu D."/>
            <person name="Lee S."/>
            <person name="Bess C."/>
            <person name="Blankenburg K."/>
            <person name="Forbes L."/>
            <person name="Fu Q."/>
            <person name="Gubbala S."/>
            <person name="Hirani K."/>
            <person name="Jayaseelan J.C."/>
            <person name="Lara F."/>
            <person name="Munidasa M."/>
            <person name="Palculict T."/>
            <person name="Patil S."/>
            <person name="Pu L.-L."/>
            <person name="Saada N."/>
            <person name="Tang L."/>
            <person name="Weissenberger G."/>
            <person name="Zhu Y."/>
            <person name="Hemphill L."/>
            <person name="Shang Y."/>
            <person name="Youmans B."/>
            <person name="Ayvaz T."/>
            <person name="Ross M."/>
            <person name="Santibanez J."/>
            <person name="Aqrawi P."/>
            <person name="Gross S."/>
            <person name="Joshi V."/>
            <person name="Fowler G."/>
            <person name="Nazareth L."/>
            <person name="Reid J."/>
            <person name="Worley K."/>
            <person name="Petrosino J."/>
            <person name="Highlander S."/>
            <person name="Gibbs R."/>
        </authorList>
    </citation>
    <scope>NUCLEOTIDE SEQUENCE [LARGE SCALE GENOMIC DNA]</scope>
    <source>
        <strain evidence="1 2">ATCC 33574</strain>
    </source>
</reference>
<dbReference type="AlphaFoldDB" id="E6K9R9"/>
<keyword evidence="2" id="KW-1185">Reference proteome</keyword>
<dbReference type="EMBL" id="AEPD01000040">
    <property type="protein sequence ID" value="EFU29678.1"/>
    <property type="molecule type" value="Genomic_DNA"/>
</dbReference>
<sequence length="46" mass="5559">MNCYSFFKNKTFYFVVRHIFLIFGEEWGGCENTSRLVFQSTKRVNN</sequence>
<dbReference type="STRING" id="873513.HMPREF6485_2363"/>
<dbReference type="HOGENOM" id="CLU_3187266_0_0_10"/>
<dbReference type="Proteomes" id="UP000003112">
    <property type="component" value="Unassembled WGS sequence"/>
</dbReference>
<proteinExistence type="predicted"/>
<gene>
    <name evidence="1" type="ORF">HMPREF6485_2363</name>
</gene>
<evidence type="ECO:0000313" key="1">
    <source>
        <dbReference type="EMBL" id="EFU29678.1"/>
    </source>
</evidence>